<organism evidence="5 6">
    <name type="scientific">Pseudofrankia inefficax (strain DSM 45817 / CECT 9037 / DDB 130130 / EuI1c)</name>
    <name type="common">Frankia inefficax</name>
    <dbReference type="NCBI Taxonomy" id="298654"/>
    <lineage>
        <taxon>Bacteria</taxon>
        <taxon>Bacillati</taxon>
        <taxon>Actinomycetota</taxon>
        <taxon>Actinomycetes</taxon>
        <taxon>Frankiales</taxon>
        <taxon>Frankiaceae</taxon>
        <taxon>Pseudofrankia</taxon>
    </lineage>
</organism>
<dbReference type="KEGG" id="fri:FraEuI1c_0545"/>
<dbReference type="GO" id="GO:0008999">
    <property type="term" value="F:protein-N-terminal-alanine acetyltransferase activity"/>
    <property type="evidence" value="ECO:0007669"/>
    <property type="project" value="TreeGrafter"/>
</dbReference>
<keyword evidence="1 5" id="KW-0808">Transferase</keyword>
<dbReference type="Pfam" id="PF13302">
    <property type="entry name" value="Acetyltransf_3"/>
    <property type="match status" value="1"/>
</dbReference>
<reference evidence="5 6" key="1">
    <citation type="submission" date="2010-10" db="EMBL/GenBank/DDBJ databases">
        <title>Complete sequence of Frankia sp. EuI1c.</title>
        <authorList>
            <consortium name="US DOE Joint Genome Institute"/>
            <person name="Lucas S."/>
            <person name="Copeland A."/>
            <person name="Lapidus A."/>
            <person name="Cheng J.-F."/>
            <person name="Bruce D."/>
            <person name="Goodwin L."/>
            <person name="Pitluck S."/>
            <person name="Chertkov O."/>
            <person name="Detter J.C."/>
            <person name="Han C."/>
            <person name="Tapia R."/>
            <person name="Land M."/>
            <person name="Hauser L."/>
            <person name="Jeffries C."/>
            <person name="Kyrpides N."/>
            <person name="Ivanova N."/>
            <person name="Mikhailova N."/>
            <person name="Beauchemin N."/>
            <person name="Sen A."/>
            <person name="Sur S.A."/>
            <person name="Gtari M."/>
            <person name="Wall L."/>
            <person name="Tisa L."/>
            <person name="Woyke T."/>
        </authorList>
    </citation>
    <scope>NUCLEOTIDE SEQUENCE [LARGE SCALE GENOMIC DNA]</scope>
    <source>
        <strain evidence="6">DSM 45817 / CECT 9037 / EuI1c</strain>
    </source>
</reference>
<sequence length="212" mass="23411">MNPPGWPARLADGPVAVRPLRMRDGPAWVDVRRRNGDWLAPWEATPPGMTGIRVGWAQRQTLGVYSQMLRGLRRAARSGSALPFATVYGGALVGQITVSTIVRGAFNSGHVGYWVDQGHAGRGITPTALALVVDHCFGPAGLHRLEANVRPENAASRRVLEKLGFREEGMHRRYLAIDGQYRDHVGYALTTEDVPEGLLHRWHATRSVERRP</sequence>
<proteinExistence type="inferred from homology"/>
<evidence type="ECO:0000259" key="4">
    <source>
        <dbReference type="PROSITE" id="PS51186"/>
    </source>
</evidence>
<dbReference type="RefSeq" id="WP_013421749.1">
    <property type="nucleotide sequence ID" value="NC_014666.1"/>
</dbReference>
<dbReference type="PANTHER" id="PTHR43792:SF8">
    <property type="entry name" value="[RIBOSOMAL PROTEIN US5]-ALANINE N-ACETYLTRANSFERASE"/>
    <property type="match status" value="1"/>
</dbReference>
<keyword evidence="6" id="KW-1185">Reference proteome</keyword>
<name>E3JB97_PSEI1</name>
<gene>
    <name evidence="5" type="ordered locus">FraEuI1c_0545</name>
</gene>
<feature type="domain" description="N-acetyltransferase" evidence="4">
    <location>
        <begin position="15"/>
        <end position="192"/>
    </location>
</feature>
<dbReference type="Proteomes" id="UP000002484">
    <property type="component" value="Chromosome"/>
</dbReference>
<dbReference type="InterPro" id="IPR016181">
    <property type="entry name" value="Acyl_CoA_acyltransferase"/>
</dbReference>
<dbReference type="InterPro" id="IPR000182">
    <property type="entry name" value="GNAT_dom"/>
</dbReference>
<dbReference type="InParanoid" id="E3JB97"/>
<evidence type="ECO:0000313" key="5">
    <source>
        <dbReference type="EMBL" id="ADP78627.1"/>
    </source>
</evidence>
<evidence type="ECO:0000256" key="2">
    <source>
        <dbReference type="ARBA" id="ARBA00023315"/>
    </source>
</evidence>
<dbReference type="EMBL" id="CP002299">
    <property type="protein sequence ID" value="ADP78627.1"/>
    <property type="molecule type" value="Genomic_DNA"/>
</dbReference>
<dbReference type="HOGENOM" id="CLU_013985_40_0_11"/>
<dbReference type="PANTHER" id="PTHR43792">
    <property type="entry name" value="GNAT FAMILY, PUTATIVE (AFU_ORTHOLOGUE AFUA_3G00765)-RELATED-RELATED"/>
    <property type="match status" value="1"/>
</dbReference>
<keyword evidence="2" id="KW-0012">Acyltransferase</keyword>
<evidence type="ECO:0000313" key="6">
    <source>
        <dbReference type="Proteomes" id="UP000002484"/>
    </source>
</evidence>
<evidence type="ECO:0000256" key="1">
    <source>
        <dbReference type="ARBA" id="ARBA00022679"/>
    </source>
</evidence>
<dbReference type="PROSITE" id="PS51186">
    <property type="entry name" value="GNAT"/>
    <property type="match status" value="1"/>
</dbReference>
<dbReference type="InterPro" id="IPR051531">
    <property type="entry name" value="N-acetyltransferase"/>
</dbReference>
<dbReference type="STRING" id="298654.FraEuI1c_0545"/>
<accession>E3JB97</accession>
<dbReference type="GO" id="GO:0005737">
    <property type="term" value="C:cytoplasm"/>
    <property type="evidence" value="ECO:0007669"/>
    <property type="project" value="TreeGrafter"/>
</dbReference>
<protein>
    <submittedName>
        <fullName evidence="5">GCN5-related N-acetyltransferase</fullName>
    </submittedName>
</protein>
<dbReference type="eggNOG" id="COG1670">
    <property type="taxonomic scope" value="Bacteria"/>
</dbReference>
<dbReference type="Gene3D" id="3.40.630.30">
    <property type="match status" value="1"/>
</dbReference>
<dbReference type="AlphaFoldDB" id="E3JB97"/>
<dbReference type="SUPFAM" id="SSF55729">
    <property type="entry name" value="Acyl-CoA N-acyltransferases (Nat)"/>
    <property type="match status" value="1"/>
</dbReference>
<evidence type="ECO:0000256" key="3">
    <source>
        <dbReference type="ARBA" id="ARBA00038502"/>
    </source>
</evidence>
<comment type="similarity">
    <text evidence="3">Belongs to the acetyltransferase family. RimJ subfamily.</text>
</comment>